<dbReference type="Pfam" id="PF07110">
    <property type="entry name" value="EthD"/>
    <property type="match status" value="1"/>
</dbReference>
<dbReference type="PANTHER" id="PTHR40260:SF2">
    <property type="entry name" value="BLR8190 PROTEIN"/>
    <property type="match status" value="1"/>
</dbReference>
<name>A0A848DG67_9PSEU</name>
<comment type="caution">
    <text evidence="2">The sequence shown here is derived from an EMBL/GenBank/DDBJ whole genome shotgun (WGS) entry which is preliminary data.</text>
</comment>
<evidence type="ECO:0000313" key="3">
    <source>
        <dbReference type="Proteomes" id="UP000586918"/>
    </source>
</evidence>
<reference evidence="2 3" key="1">
    <citation type="submission" date="2020-04" db="EMBL/GenBank/DDBJ databases">
        <authorList>
            <person name="Klaysubun C."/>
            <person name="Duangmal K."/>
            <person name="Lipun K."/>
        </authorList>
    </citation>
    <scope>NUCLEOTIDE SEQUENCE [LARGE SCALE GENOMIC DNA]</scope>
    <source>
        <strain evidence="2 3">DSM 45300</strain>
    </source>
</reference>
<dbReference type="InterPro" id="IPR011008">
    <property type="entry name" value="Dimeric_a/b-barrel"/>
</dbReference>
<organism evidence="2 3">
    <name type="scientific">Pseudonocardia bannensis</name>
    <dbReference type="NCBI Taxonomy" id="630973"/>
    <lineage>
        <taxon>Bacteria</taxon>
        <taxon>Bacillati</taxon>
        <taxon>Actinomycetota</taxon>
        <taxon>Actinomycetes</taxon>
        <taxon>Pseudonocardiales</taxon>
        <taxon>Pseudonocardiaceae</taxon>
        <taxon>Pseudonocardia</taxon>
    </lineage>
</organism>
<dbReference type="EMBL" id="JAAXKZ010000020">
    <property type="protein sequence ID" value="NMH91555.1"/>
    <property type="molecule type" value="Genomic_DNA"/>
</dbReference>
<keyword evidence="3" id="KW-1185">Reference proteome</keyword>
<dbReference type="SUPFAM" id="SSF54909">
    <property type="entry name" value="Dimeric alpha+beta barrel"/>
    <property type="match status" value="1"/>
</dbReference>
<proteinExistence type="predicted"/>
<evidence type="ECO:0000259" key="1">
    <source>
        <dbReference type="Pfam" id="PF07110"/>
    </source>
</evidence>
<dbReference type="RefSeq" id="WP_169411745.1">
    <property type="nucleotide sequence ID" value="NZ_JAAXKZ010000020.1"/>
</dbReference>
<dbReference type="Proteomes" id="UP000586918">
    <property type="component" value="Unassembled WGS sequence"/>
</dbReference>
<dbReference type="Gene3D" id="3.30.70.100">
    <property type="match status" value="1"/>
</dbReference>
<dbReference type="AlphaFoldDB" id="A0A848DG67"/>
<dbReference type="InterPro" id="IPR009799">
    <property type="entry name" value="EthD_dom"/>
</dbReference>
<protein>
    <submittedName>
        <fullName evidence="2">EthD family reductase</fullName>
    </submittedName>
</protein>
<dbReference type="NCBIfam" id="TIGR02118">
    <property type="entry name" value="EthD family reductase"/>
    <property type="match status" value="1"/>
</dbReference>
<gene>
    <name evidence="2" type="ORF">HF519_08145</name>
</gene>
<evidence type="ECO:0000313" key="2">
    <source>
        <dbReference type="EMBL" id="NMH91555.1"/>
    </source>
</evidence>
<accession>A0A848DG67</accession>
<sequence length="103" mass="11198">MIKVSVLYPRDESAKFDMDYYLGQHIPMVQEKLGAALKGVSVEQGVAGGTPDAPPAFVAMGHLLFDSPEAFQESFGPHAEQIMGDIPNYTSIQPTIQISDVKM</sequence>
<dbReference type="PANTHER" id="PTHR40260">
    <property type="entry name" value="BLR8190 PROTEIN"/>
    <property type="match status" value="1"/>
</dbReference>
<feature type="domain" description="EthD" evidence="1">
    <location>
        <begin position="13"/>
        <end position="90"/>
    </location>
</feature>
<dbReference type="GO" id="GO:0016491">
    <property type="term" value="F:oxidoreductase activity"/>
    <property type="evidence" value="ECO:0007669"/>
    <property type="project" value="InterPro"/>
</dbReference>